<keyword evidence="1" id="KW-0418">Kinase</keyword>
<organism evidence="1 2">
    <name type="scientific">Corchorus capsularis</name>
    <name type="common">Jute</name>
    <dbReference type="NCBI Taxonomy" id="210143"/>
    <lineage>
        <taxon>Eukaryota</taxon>
        <taxon>Viridiplantae</taxon>
        <taxon>Streptophyta</taxon>
        <taxon>Embryophyta</taxon>
        <taxon>Tracheophyta</taxon>
        <taxon>Spermatophyta</taxon>
        <taxon>Magnoliopsida</taxon>
        <taxon>eudicotyledons</taxon>
        <taxon>Gunneridae</taxon>
        <taxon>Pentapetalae</taxon>
        <taxon>rosids</taxon>
        <taxon>malvids</taxon>
        <taxon>Malvales</taxon>
        <taxon>Malvaceae</taxon>
        <taxon>Grewioideae</taxon>
        <taxon>Apeibeae</taxon>
        <taxon>Corchorus</taxon>
    </lineage>
</organism>
<proteinExistence type="predicted"/>
<comment type="caution">
    <text evidence="1">The sequence shown here is derived from an EMBL/GenBank/DDBJ whole genome shotgun (WGS) entry which is preliminary data.</text>
</comment>
<dbReference type="GO" id="GO:0016301">
    <property type="term" value="F:kinase activity"/>
    <property type="evidence" value="ECO:0007669"/>
    <property type="project" value="UniProtKB-KW"/>
</dbReference>
<keyword evidence="1" id="KW-0808">Transferase</keyword>
<protein>
    <submittedName>
        <fullName evidence="1">Putative receptor-like protein kinase</fullName>
    </submittedName>
</protein>
<accession>A0A1R3HM54</accession>
<reference evidence="1 2" key="1">
    <citation type="submission" date="2013-09" db="EMBL/GenBank/DDBJ databases">
        <title>Corchorus capsularis genome sequencing.</title>
        <authorList>
            <person name="Alam M."/>
            <person name="Haque M.S."/>
            <person name="Islam M.S."/>
            <person name="Emdad E.M."/>
            <person name="Islam M.M."/>
            <person name="Ahmed B."/>
            <person name="Halim A."/>
            <person name="Hossen Q.M.M."/>
            <person name="Hossain M.Z."/>
            <person name="Ahmed R."/>
            <person name="Khan M.M."/>
            <person name="Islam R."/>
            <person name="Rashid M.M."/>
            <person name="Khan S.A."/>
            <person name="Rahman M.S."/>
            <person name="Alam M."/>
        </authorList>
    </citation>
    <scope>NUCLEOTIDE SEQUENCE [LARGE SCALE GENOMIC DNA]</scope>
    <source>
        <strain evidence="2">cv. CVL-1</strain>
        <tissue evidence="1">Whole seedling</tissue>
    </source>
</reference>
<dbReference type="Gene3D" id="1.10.510.10">
    <property type="entry name" value="Transferase(Phosphotransferase) domain 1"/>
    <property type="match status" value="1"/>
</dbReference>
<dbReference type="Gramene" id="OMO71425">
    <property type="protein sequence ID" value="OMO71425"/>
    <property type="gene ID" value="CCACVL1_18222"/>
</dbReference>
<dbReference type="OMA" id="YSKVAYY"/>
<dbReference type="STRING" id="210143.A0A1R3HM54"/>
<evidence type="ECO:0000313" key="1">
    <source>
        <dbReference type="EMBL" id="OMO71425.1"/>
    </source>
</evidence>
<gene>
    <name evidence="1" type="ORF">CCACVL1_18222</name>
</gene>
<dbReference type="AlphaFoldDB" id="A0A1R3HM54"/>
<evidence type="ECO:0000313" key="2">
    <source>
        <dbReference type="Proteomes" id="UP000188268"/>
    </source>
</evidence>
<keyword evidence="2" id="KW-1185">Reference proteome</keyword>
<dbReference type="OrthoDB" id="4062651at2759"/>
<dbReference type="Proteomes" id="UP000188268">
    <property type="component" value="Unassembled WGS sequence"/>
</dbReference>
<dbReference type="EMBL" id="AWWV01011623">
    <property type="protein sequence ID" value="OMO71425.1"/>
    <property type="molecule type" value="Genomic_DNA"/>
</dbReference>
<sequence>MEFITEKIIDPSVASQINPNSLRKFIEIVDKCLKPNGASRPKMLDICWDLKYTLQLQQTAVGREAHEHSAIDASLEFSSRPFQRLPSNNDFVPLTRDIDGSHTTASRVFSELRIDGGR</sequence>
<name>A0A1R3HM54_COCAP</name>
<keyword evidence="1" id="KW-0675">Receptor</keyword>